<evidence type="ECO:0000259" key="3">
    <source>
        <dbReference type="PROSITE" id="PS50111"/>
    </source>
</evidence>
<keyword evidence="5" id="KW-1185">Reference proteome</keyword>
<dbReference type="SUPFAM" id="SSF103190">
    <property type="entry name" value="Sensory domain-like"/>
    <property type="match status" value="1"/>
</dbReference>
<dbReference type="PANTHER" id="PTHR32089:SF112">
    <property type="entry name" value="LYSOZYME-LIKE PROTEIN-RELATED"/>
    <property type="match status" value="1"/>
</dbReference>
<dbReference type="EMBL" id="BDUF01000018">
    <property type="protein sequence ID" value="GAX89271.1"/>
    <property type="molecule type" value="Genomic_DNA"/>
</dbReference>
<dbReference type="AlphaFoldDB" id="A0A292YK33"/>
<dbReference type="InterPro" id="IPR004089">
    <property type="entry name" value="MCPsignal_dom"/>
</dbReference>
<dbReference type="GO" id="GO:0016020">
    <property type="term" value="C:membrane"/>
    <property type="evidence" value="ECO:0007669"/>
    <property type="project" value="InterPro"/>
</dbReference>
<gene>
    <name evidence="4" type="ORF">EFBL_0889</name>
</gene>
<dbReference type="GO" id="GO:0007165">
    <property type="term" value="P:signal transduction"/>
    <property type="evidence" value="ECO:0007669"/>
    <property type="project" value="UniProtKB-KW"/>
</dbReference>
<dbReference type="OrthoDB" id="9765776at2"/>
<keyword evidence="1 2" id="KW-0807">Transducer</keyword>
<name>A0A292YK33_9BACL</name>
<dbReference type="PROSITE" id="PS50111">
    <property type="entry name" value="CHEMOTAXIS_TRANSDUC_2"/>
    <property type="match status" value="1"/>
</dbReference>
<dbReference type="InterPro" id="IPR029151">
    <property type="entry name" value="Sensor-like_sf"/>
</dbReference>
<dbReference type="Pfam" id="PF00015">
    <property type="entry name" value="MCPsignal"/>
    <property type="match status" value="1"/>
</dbReference>
<sequence length="276" mass="30090">MSEILKSLLQVAPILNKGLITDCMIGITDMEKFLAYYPAKTLNLEIKPGDPLRPGSINHTALHEKRKVIRVVPREVYGVPYIAAGFPIADNGEVVGCLSTGMSTDREDRIRQMAEELAEAVGNIAGNAEILAKSSSELAAVSQEVNASATQVQTGIDETSRMSESIKNIATKINILGLNASIESARAGVHGRGFSIVAEEIRRLSDSTAITTKNITKQLEEMNQQISVVVKEMERTLNFTVQQATGVQELTSVIQLLKNMTMELSEMARMNVQTDQ</sequence>
<dbReference type="SUPFAM" id="SSF58104">
    <property type="entry name" value="Methyl-accepting chemotaxis protein (MCP) signaling domain"/>
    <property type="match status" value="1"/>
</dbReference>
<protein>
    <submittedName>
        <fullName evidence="4">Methyl-accepting chemotaxis protein</fullName>
    </submittedName>
</protein>
<evidence type="ECO:0000256" key="1">
    <source>
        <dbReference type="ARBA" id="ARBA00023224"/>
    </source>
</evidence>
<dbReference type="PANTHER" id="PTHR32089">
    <property type="entry name" value="METHYL-ACCEPTING CHEMOTAXIS PROTEIN MCPB"/>
    <property type="match status" value="1"/>
</dbReference>
<proteinExistence type="predicted"/>
<reference evidence="5" key="1">
    <citation type="submission" date="2017-07" db="EMBL/GenBank/DDBJ databases">
        <title>Draft genome sequence of Effusibacillus lacus strain skLN1.</title>
        <authorList>
            <person name="Watanabe M."/>
            <person name="Kojima H."/>
            <person name="Fukui M."/>
        </authorList>
    </citation>
    <scope>NUCLEOTIDE SEQUENCE [LARGE SCALE GENOMIC DNA]</scope>
    <source>
        <strain evidence="5">skLN1</strain>
    </source>
</reference>
<dbReference type="Proteomes" id="UP000217785">
    <property type="component" value="Unassembled WGS sequence"/>
</dbReference>
<feature type="domain" description="Methyl-accepting transducer" evidence="3">
    <location>
        <begin position="108"/>
        <end position="276"/>
    </location>
</feature>
<accession>A0A292YK33</accession>
<comment type="caution">
    <text evidence="4">The sequence shown here is derived from an EMBL/GenBank/DDBJ whole genome shotgun (WGS) entry which is preliminary data.</text>
</comment>
<evidence type="ECO:0000313" key="5">
    <source>
        <dbReference type="Proteomes" id="UP000217785"/>
    </source>
</evidence>
<dbReference type="Gene3D" id="1.10.287.950">
    <property type="entry name" value="Methyl-accepting chemotaxis protein"/>
    <property type="match status" value="1"/>
</dbReference>
<evidence type="ECO:0000256" key="2">
    <source>
        <dbReference type="PROSITE-ProRule" id="PRU00284"/>
    </source>
</evidence>
<dbReference type="RefSeq" id="WP_096180963.1">
    <property type="nucleotide sequence ID" value="NZ_BDUF01000018.1"/>
</dbReference>
<evidence type="ECO:0000313" key="4">
    <source>
        <dbReference type="EMBL" id="GAX89271.1"/>
    </source>
</evidence>
<organism evidence="4 5">
    <name type="scientific">Effusibacillus lacus</name>
    <dbReference type="NCBI Taxonomy" id="1348429"/>
    <lineage>
        <taxon>Bacteria</taxon>
        <taxon>Bacillati</taxon>
        <taxon>Bacillota</taxon>
        <taxon>Bacilli</taxon>
        <taxon>Bacillales</taxon>
        <taxon>Alicyclobacillaceae</taxon>
        <taxon>Effusibacillus</taxon>
    </lineage>
</organism>